<dbReference type="PROSITE" id="PS51475">
    <property type="entry name" value="PROTEASOME_ALPHA_2"/>
    <property type="match status" value="1"/>
</dbReference>
<dbReference type="Gene3D" id="3.60.20.10">
    <property type="entry name" value="Glutamine Phosphoribosylpyrophosphate, subunit 1, domain 1"/>
    <property type="match status" value="1"/>
</dbReference>
<comment type="similarity">
    <text evidence="6">Belongs to the peptidase T1A family.</text>
</comment>
<sequence>MKGTVRKSPTINTLPLATSLLSVPKEKAENLMIVDLVRHDLHGVCGSGNVSVPRLMVVEEYASVFQMISIVEGQIPFPPTAHCTAEEEKAVKERYTGIDVLAASLPPGSMTGAPKKRSCDILQQVEEGKERSLSLFRWEDENPTFAVEREVGINGMEVQTQTGTEKWHIGAGGAVTALSTPEGEREEMHFNTDDGVTPEIIWVGAAPADPVWYWGDDGRIFQVEYASEAVKQGSVVVGIVSKTHAVLVALKRNAEELSSYQKKIITIDEHLGLSLAGLASDARVLSNFMKQQSLSSRLTYGRAIPLSRLVTSIGDRAQTNTQHYGKRPYGVGLLVAGVDETGPHLFEFQPSGMTQEMVACAIGARSQMARTYLERNLEKFENCGREELVVHGLKALKESLAQDKELTVENCSVGVVGIRGEGKKAIEGFKLFDGQDVKQWVDLVAEEKDETEETMEVDS</sequence>
<accession>A0A8H4QM65</accession>
<evidence type="ECO:0000256" key="3">
    <source>
        <dbReference type="ARBA" id="ARBA00022490"/>
    </source>
</evidence>
<dbReference type="GO" id="GO:0005737">
    <property type="term" value="C:cytoplasm"/>
    <property type="evidence" value="ECO:0007669"/>
    <property type="project" value="UniProtKB-SubCell"/>
</dbReference>
<evidence type="ECO:0000256" key="1">
    <source>
        <dbReference type="ARBA" id="ARBA00004123"/>
    </source>
</evidence>
<dbReference type="InterPro" id="IPR035144">
    <property type="entry name" value="Proteasome_alpha1"/>
</dbReference>
<dbReference type="InterPro" id="IPR005801">
    <property type="entry name" value="ADC_synthase"/>
</dbReference>
<dbReference type="Proteomes" id="UP000566819">
    <property type="component" value="Unassembled WGS sequence"/>
</dbReference>
<dbReference type="InterPro" id="IPR015890">
    <property type="entry name" value="Chorismate_C"/>
</dbReference>
<keyword evidence="3" id="KW-0963">Cytoplasm</keyword>
<dbReference type="OrthoDB" id="431557at2759"/>
<dbReference type="AlphaFoldDB" id="A0A8H4QM65"/>
<evidence type="ECO:0000259" key="7">
    <source>
        <dbReference type="Pfam" id="PF00425"/>
    </source>
</evidence>
<dbReference type="CDD" id="cd03749">
    <property type="entry name" value="proteasome_alpha_type_1"/>
    <property type="match status" value="1"/>
</dbReference>
<dbReference type="InterPro" id="IPR001353">
    <property type="entry name" value="Proteasome_sua/b"/>
</dbReference>
<evidence type="ECO:0000313" key="9">
    <source>
        <dbReference type="Proteomes" id="UP000566819"/>
    </source>
</evidence>
<feature type="domain" description="Chorismate-utilising enzyme C-terminal" evidence="7">
    <location>
        <begin position="1"/>
        <end position="189"/>
    </location>
</feature>
<dbReference type="EMBL" id="JAAMPI010002469">
    <property type="protein sequence ID" value="KAF4612847.1"/>
    <property type="molecule type" value="Genomic_DNA"/>
</dbReference>
<dbReference type="GO" id="GO:0005634">
    <property type="term" value="C:nucleus"/>
    <property type="evidence" value="ECO:0007669"/>
    <property type="project" value="UniProtKB-SubCell"/>
</dbReference>
<dbReference type="InterPro" id="IPR029055">
    <property type="entry name" value="Ntn_hydrolases_N"/>
</dbReference>
<dbReference type="SUPFAM" id="SSF56235">
    <property type="entry name" value="N-terminal nucleophile aminohydrolases (Ntn hydrolases)"/>
    <property type="match status" value="1"/>
</dbReference>
<dbReference type="PANTHER" id="PTHR11599">
    <property type="entry name" value="PROTEASOME SUBUNIT ALPHA/BETA"/>
    <property type="match status" value="1"/>
</dbReference>
<keyword evidence="4 6" id="KW-0647">Proteasome</keyword>
<dbReference type="InterPro" id="IPR023332">
    <property type="entry name" value="Proteasome_alpha-type"/>
</dbReference>
<reference evidence="8 9" key="1">
    <citation type="submission" date="2020-03" db="EMBL/GenBank/DDBJ databases">
        <title>Draft Genome Sequence of Cudoniella acicularis.</title>
        <authorList>
            <person name="Buettner E."/>
            <person name="Kellner H."/>
        </authorList>
    </citation>
    <scope>NUCLEOTIDE SEQUENCE [LARGE SCALE GENOMIC DNA]</scope>
    <source>
        <strain evidence="8 9">DSM 108380</strain>
    </source>
</reference>
<gene>
    <name evidence="8" type="ORF">G7Y89_g15526</name>
</gene>
<dbReference type="Gene3D" id="3.60.120.10">
    <property type="entry name" value="Anthranilate synthase"/>
    <property type="match status" value="1"/>
</dbReference>
<protein>
    <recommendedName>
        <fullName evidence="7">Chorismate-utilising enzyme C-terminal domain-containing protein</fullName>
    </recommendedName>
</protein>
<evidence type="ECO:0000256" key="2">
    <source>
        <dbReference type="ARBA" id="ARBA00004496"/>
    </source>
</evidence>
<name>A0A8H4QM65_9HELO</name>
<organism evidence="8 9">
    <name type="scientific">Cudoniella acicularis</name>
    <dbReference type="NCBI Taxonomy" id="354080"/>
    <lineage>
        <taxon>Eukaryota</taxon>
        <taxon>Fungi</taxon>
        <taxon>Dikarya</taxon>
        <taxon>Ascomycota</taxon>
        <taxon>Pezizomycotina</taxon>
        <taxon>Leotiomycetes</taxon>
        <taxon>Helotiales</taxon>
        <taxon>Tricladiaceae</taxon>
        <taxon>Cudoniella</taxon>
    </lineage>
</organism>
<keyword evidence="9" id="KW-1185">Reference proteome</keyword>
<proteinExistence type="inferred from homology"/>
<dbReference type="InterPro" id="IPR050115">
    <property type="entry name" value="Proteasome_alpha"/>
</dbReference>
<evidence type="ECO:0000256" key="5">
    <source>
        <dbReference type="ARBA" id="ARBA00023242"/>
    </source>
</evidence>
<comment type="subcellular location">
    <subcellularLocation>
        <location evidence="2">Cytoplasm</location>
    </subcellularLocation>
    <subcellularLocation>
        <location evidence="1">Nucleus</location>
    </subcellularLocation>
</comment>
<dbReference type="SUPFAM" id="SSF56322">
    <property type="entry name" value="ADC synthase"/>
    <property type="match status" value="1"/>
</dbReference>
<evidence type="ECO:0000256" key="4">
    <source>
        <dbReference type="ARBA" id="ARBA00022942"/>
    </source>
</evidence>
<evidence type="ECO:0000256" key="6">
    <source>
        <dbReference type="PROSITE-ProRule" id="PRU00808"/>
    </source>
</evidence>
<dbReference type="FunFam" id="3.60.20.10:FF:000016">
    <property type="entry name" value="Proteasome subunit alpha type-6"/>
    <property type="match status" value="1"/>
</dbReference>
<evidence type="ECO:0000313" key="8">
    <source>
        <dbReference type="EMBL" id="KAF4612847.1"/>
    </source>
</evidence>
<dbReference type="GO" id="GO:0051603">
    <property type="term" value="P:proteolysis involved in protein catabolic process"/>
    <property type="evidence" value="ECO:0007669"/>
    <property type="project" value="InterPro"/>
</dbReference>
<dbReference type="Pfam" id="PF00227">
    <property type="entry name" value="Proteasome"/>
    <property type="match status" value="1"/>
</dbReference>
<dbReference type="Pfam" id="PF00425">
    <property type="entry name" value="Chorismate_bind"/>
    <property type="match status" value="1"/>
</dbReference>
<dbReference type="GO" id="GO:0019773">
    <property type="term" value="C:proteasome core complex, alpha-subunit complex"/>
    <property type="evidence" value="ECO:0007669"/>
    <property type="project" value="UniProtKB-UniRule"/>
</dbReference>
<comment type="caution">
    <text evidence="8">The sequence shown here is derived from an EMBL/GenBank/DDBJ whole genome shotgun (WGS) entry which is preliminary data.</text>
</comment>
<keyword evidence="5" id="KW-0539">Nucleus</keyword>